<evidence type="ECO:0000256" key="1">
    <source>
        <dbReference type="ARBA" id="ARBA00022679"/>
    </source>
</evidence>
<organism evidence="4 5">
    <name type="scientific">Pedococcus cremeus</name>
    <dbReference type="NCBI Taxonomy" id="587636"/>
    <lineage>
        <taxon>Bacteria</taxon>
        <taxon>Bacillati</taxon>
        <taxon>Actinomycetota</taxon>
        <taxon>Actinomycetes</taxon>
        <taxon>Micrococcales</taxon>
        <taxon>Intrasporangiaceae</taxon>
        <taxon>Pedococcus</taxon>
    </lineage>
</organism>
<dbReference type="Gene3D" id="3.40.50.620">
    <property type="entry name" value="HUPs"/>
    <property type="match status" value="1"/>
</dbReference>
<evidence type="ECO:0000259" key="3">
    <source>
        <dbReference type="Pfam" id="PF01467"/>
    </source>
</evidence>
<dbReference type="PANTHER" id="PTHR43793:SF1">
    <property type="entry name" value="FAD SYNTHASE"/>
    <property type="match status" value="1"/>
</dbReference>
<sequence>MSPRTVITFGTFDVLHVGHIRVLKRAAELGDRLVVGVSADELNIAKKGRAPVFTQDERLEIVSSLKMVDEVFVEESLEKKRDYIVEHGGDVLVMGDDWAGKFDWVSDVCEVVYLPRTPSVSTTGLIEHIATIAPSA</sequence>
<dbReference type="InterPro" id="IPR050385">
    <property type="entry name" value="Archaeal_FAD_synthase"/>
</dbReference>
<dbReference type="GO" id="GO:0016779">
    <property type="term" value="F:nucleotidyltransferase activity"/>
    <property type="evidence" value="ECO:0007669"/>
    <property type="project" value="UniProtKB-KW"/>
</dbReference>
<gene>
    <name evidence="4" type="ORF">SAMN05216199_3588</name>
</gene>
<dbReference type="NCBIfam" id="TIGR00125">
    <property type="entry name" value="cyt_tran_rel"/>
    <property type="match status" value="1"/>
</dbReference>
<accession>A0A1H9XAQ2</accession>
<feature type="domain" description="Cytidyltransferase-like" evidence="3">
    <location>
        <begin position="7"/>
        <end position="117"/>
    </location>
</feature>
<name>A0A1H9XAQ2_9MICO</name>
<evidence type="ECO:0000313" key="5">
    <source>
        <dbReference type="Proteomes" id="UP000199019"/>
    </source>
</evidence>
<dbReference type="RefSeq" id="WP_091761255.1">
    <property type="nucleotide sequence ID" value="NZ_FOHB01000007.1"/>
</dbReference>
<proteinExistence type="predicted"/>
<keyword evidence="2 4" id="KW-0548">Nucleotidyltransferase</keyword>
<dbReference type="InterPro" id="IPR004821">
    <property type="entry name" value="Cyt_trans-like"/>
</dbReference>
<evidence type="ECO:0000256" key="2">
    <source>
        <dbReference type="ARBA" id="ARBA00022695"/>
    </source>
</evidence>
<evidence type="ECO:0000313" key="4">
    <source>
        <dbReference type="EMBL" id="SES43215.1"/>
    </source>
</evidence>
<dbReference type="SUPFAM" id="SSF52374">
    <property type="entry name" value="Nucleotidylyl transferase"/>
    <property type="match status" value="1"/>
</dbReference>
<dbReference type="PANTHER" id="PTHR43793">
    <property type="entry name" value="FAD SYNTHASE"/>
    <property type="match status" value="1"/>
</dbReference>
<keyword evidence="5" id="KW-1185">Reference proteome</keyword>
<keyword evidence="1 4" id="KW-0808">Transferase</keyword>
<dbReference type="InterPro" id="IPR014729">
    <property type="entry name" value="Rossmann-like_a/b/a_fold"/>
</dbReference>
<dbReference type="Proteomes" id="UP000199019">
    <property type="component" value="Unassembled WGS sequence"/>
</dbReference>
<protein>
    <submittedName>
        <fullName evidence="4">Choline-phosphate cytidylyltransferase/glycerol-3-phosphate cytidylyltransferase</fullName>
    </submittedName>
</protein>
<dbReference type="Pfam" id="PF01467">
    <property type="entry name" value="CTP_transf_like"/>
    <property type="match status" value="1"/>
</dbReference>
<dbReference type="OrthoDB" id="9802794at2"/>
<dbReference type="EMBL" id="FOHB01000007">
    <property type="protein sequence ID" value="SES43215.1"/>
    <property type="molecule type" value="Genomic_DNA"/>
</dbReference>
<dbReference type="AlphaFoldDB" id="A0A1H9XAQ2"/>
<reference evidence="5" key="1">
    <citation type="submission" date="2016-10" db="EMBL/GenBank/DDBJ databases">
        <authorList>
            <person name="Varghese N."/>
            <person name="Submissions S."/>
        </authorList>
    </citation>
    <scope>NUCLEOTIDE SEQUENCE [LARGE SCALE GENOMIC DNA]</scope>
    <source>
        <strain evidence="5">CGMCC 1.6963</strain>
    </source>
</reference>
<dbReference type="STRING" id="587636.SAMN05216199_3588"/>